<dbReference type="Pfam" id="PF13359">
    <property type="entry name" value="DDE_Tnp_4"/>
    <property type="match status" value="1"/>
</dbReference>
<reference evidence="4" key="1">
    <citation type="submission" date="2020-11" db="EMBL/GenBank/DDBJ databases">
        <authorList>
            <person name="Tran Van P."/>
        </authorList>
    </citation>
    <scope>NUCLEOTIDE SEQUENCE</scope>
</reference>
<evidence type="ECO:0000256" key="1">
    <source>
        <dbReference type="ARBA" id="ARBA00001968"/>
    </source>
</evidence>
<comment type="cofactor">
    <cofactor evidence="1">
        <name>a divalent metal cation</name>
        <dbReference type="ChEBI" id="CHEBI:60240"/>
    </cofactor>
</comment>
<sequence length="285" mass="32800">MQVMEAWAILHLRNRQRRLRLDKIKLYRRKLRDSLNPFELREIEFRNLFRLTKRLAIDLCETLFPYLEGYNLHILHIDPTMPGSVHGQFIYRYGTLRQALEQIHHDGIRNTWLLGDSGYVPEPYLLTPIRNASLDSPEGRYTAWHYQTRNCVERLFGVMKRVGKVVLEEVNPHLRGGRVENHLGKTTPSSPDRDSNFDLLVLSSRAQHDKRVSQLCHRGGIICILIGVQLRNGATNAVIFVAKQVTIVANTRYPYTSAHQSLHVVICAIAVMTSRQKMGVMPSPS</sequence>
<name>A0A7R9ATX5_TIMSH</name>
<dbReference type="GO" id="GO:0046872">
    <property type="term" value="F:metal ion binding"/>
    <property type="evidence" value="ECO:0007669"/>
    <property type="project" value="UniProtKB-KW"/>
</dbReference>
<gene>
    <name evidence="4" type="ORF">TSIB3V08_LOCUS4550</name>
</gene>
<proteinExistence type="predicted"/>
<dbReference type="EMBL" id="OC001652">
    <property type="protein sequence ID" value="CAD7260368.1"/>
    <property type="molecule type" value="Genomic_DNA"/>
</dbReference>
<protein>
    <recommendedName>
        <fullName evidence="3">DDE Tnp4 domain-containing protein</fullName>
    </recommendedName>
</protein>
<organism evidence="4">
    <name type="scientific">Timema shepardi</name>
    <name type="common">Walking stick</name>
    <dbReference type="NCBI Taxonomy" id="629360"/>
    <lineage>
        <taxon>Eukaryota</taxon>
        <taxon>Metazoa</taxon>
        <taxon>Ecdysozoa</taxon>
        <taxon>Arthropoda</taxon>
        <taxon>Hexapoda</taxon>
        <taxon>Insecta</taxon>
        <taxon>Pterygota</taxon>
        <taxon>Neoptera</taxon>
        <taxon>Polyneoptera</taxon>
        <taxon>Phasmatodea</taxon>
        <taxon>Timematodea</taxon>
        <taxon>Timematoidea</taxon>
        <taxon>Timematidae</taxon>
        <taxon>Timema</taxon>
    </lineage>
</organism>
<evidence type="ECO:0000256" key="2">
    <source>
        <dbReference type="ARBA" id="ARBA00022723"/>
    </source>
</evidence>
<feature type="domain" description="DDE Tnp4" evidence="3">
    <location>
        <begin position="71"/>
        <end position="161"/>
    </location>
</feature>
<dbReference type="InterPro" id="IPR027806">
    <property type="entry name" value="HARBI1_dom"/>
</dbReference>
<keyword evidence="2" id="KW-0479">Metal-binding</keyword>
<evidence type="ECO:0000259" key="3">
    <source>
        <dbReference type="Pfam" id="PF13359"/>
    </source>
</evidence>
<dbReference type="AlphaFoldDB" id="A0A7R9ATX5"/>
<accession>A0A7R9ATX5</accession>
<evidence type="ECO:0000313" key="4">
    <source>
        <dbReference type="EMBL" id="CAD7260368.1"/>
    </source>
</evidence>